<dbReference type="InterPro" id="IPR004968">
    <property type="entry name" value="DNA_primase/NTPase_C"/>
</dbReference>
<organism evidence="2 3">
    <name type="scientific">Candidatus Methanofastidiosum methylothiophilum</name>
    <dbReference type="NCBI Taxonomy" id="1705564"/>
    <lineage>
        <taxon>Archaea</taxon>
        <taxon>Methanobacteriati</taxon>
        <taxon>Methanobacteriota</taxon>
        <taxon>Stenosarchaea group</taxon>
        <taxon>Candidatus Methanofastidiosia</taxon>
        <taxon>Candidatus Methanofastidiosales</taxon>
        <taxon>Candidatus Methanofastidiosaceae</taxon>
        <taxon>Candidatus Methanofastidiosum</taxon>
    </lineage>
</organism>
<feature type="domain" description="DNA primase/nucleoside triphosphatase C-terminal" evidence="1">
    <location>
        <begin position="62"/>
        <end position="114"/>
    </location>
</feature>
<accession>A0A150IHW4</accession>
<evidence type="ECO:0000313" key="3">
    <source>
        <dbReference type="Proteomes" id="UP000075398"/>
    </source>
</evidence>
<proteinExistence type="predicted"/>
<dbReference type="AlphaFoldDB" id="A0A150IHW4"/>
<dbReference type="STRING" id="1705564.APG08_01510"/>
<sequence length="157" mass="18497">MTIPEDRQDKELPYKLADPNVKSAILNWMYEGWIEYKKDIELNKKLTIPPKVRAITTEANLENDPVGFFLEKCCYVEKGSKVKSFELYTVYENFSQLEGITTFKIQKFGRIMKDKGYDKERTMEGVLYMDIGIKREWIANEEYVEFNPPEEAIIEDT</sequence>
<evidence type="ECO:0000259" key="1">
    <source>
        <dbReference type="Pfam" id="PF03288"/>
    </source>
</evidence>
<evidence type="ECO:0000313" key="2">
    <source>
        <dbReference type="EMBL" id="KYC44576.1"/>
    </source>
</evidence>
<gene>
    <name evidence="2" type="ORF">AMQ22_02288</name>
</gene>
<dbReference type="Pfam" id="PF03288">
    <property type="entry name" value="Pox_D5"/>
    <property type="match status" value="1"/>
</dbReference>
<dbReference type="Proteomes" id="UP000075398">
    <property type="component" value="Unassembled WGS sequence"/>
</dbReference>
<reference evidence="2 3" key="1">
    <citation type="journal article" date="2016" name="ISME J.">
        <title>Chasing the elusive Euryarchaeota class WSA2: genomes reveal a uniquely fastidious methyl-reducing methanogen.</title>
        <authorList>
            <person name="Nobu M.K."/>
            <person name="Narihiro T."/>
            <person name="Kuroda K."/>
            <person name="Mei R."/>
            <person name="Liu W.T."/>
        </authorList>
    </citation>
    <scope>NUCLEOTIDE SEQUENCE [LARGE SCALE GENOMIC DNA]</scope>
    <source>
        <strain evidence="2">U1lsi0528_Bin055</strain>
    </source>
</reference>
<dbReference type="EMBL" id="LNGC01000269">
    <property type="protein sequence ID" value="KYC44576.1"/>
    <property type="molecule type" value="Genomic_DNA"/>
</dbReference>
<protein>
    <recommendedName>
        <fullName evidence="1">DNA primase/nucleoside triphosphatase C-terminal domain-containing protein</fullName>
    </recommendedName>
</protein>
<comment type="caution">
    <text evidence="2">The sequence shown here is derived from an EMBL/GenBank/DDBJ whole genome shotgun (WGS) entry which is preliminary data.</text>
</comment>
<name>A0A150IHW4_9EURY</name>